<dbReference type="EMBL" id="BTGD01000003">
    <property type="protein sequence ID" value="GMM54776.1"/>
    <property type="molecule type" value="Genomic_DNA"/>
</dbReference>
<dbReference type="InterPro" id="IPR015943">
    <property type="entry name" value="WD40/YVTN_repeat-like_dom_sf"/>
</dbReference>
<dbReference type="Gene3D" id="2.130.10.10">
    <property type="entry name" value="YVTN repeat-like/Quinoprotein amine dehydrogenase"/>
    <property type="match status" value="1"/>
</dbReference>
<accession>A0AAV5RVU6</accession>
<feature type="region of interest" description="Disordered" evidence="4">
    <location>
        <begin position="423"/>
        <end position="466"/>
    </location>
</feature>
<dbReference type="InterPro" id="IPR036322">
    <property type="entry name" value="WD40_repeat_dom_sf"/>
</dbReference>
<keyword evidence="2" id="KW-0677">Repeat</keyword>
<dbReference type="InterPro" id="IPR001680">
    <property type="entry name" value="WD40_rpt"/>
</dbReference>
<organism evidence="5 6">
    <name type="scientific">Maudiozyma humilis</name>
    <name type="common">Sour dough yeast</name>
    <name type="synonym">Kazachstania humilis</name>
    <dbReference type="NCBI Taxonomy" id="51915"/>
    <lineage>
        <taxon>Eukaryota</taxon>
        <taxon>Fungi</taxon>
        <taxon>Dikarya</taxon>
        <taxon>Ascomycota</taxon>
        <taxon>Saccharomycotina</taxon>
        <taxon>Saccharomycetes</taxon>
        <taxon>Saccharomycetales</taxon>
        <taxon>Saccharomycetaceae</taxon>
        <taxon>Maudiozyma</taxon>
    </lineage>
</organism>
<comment type="caution">
    <text evidence="5">The sequence shown here is derived from an EMBL/GenBank/DDBJ whole genome shotgun (WGS) entry which is preliminary data.</text>
</comment>
<evidence type="ECO:0000256" key="3">
    <source>
        <dbReference type="ARBA" id="ARBA00025740"/>
    </source>
</evidence>
<name>A0AAV5RVU6_MAUHU</name>
<reference evidence="5 6" key="1">
    <citation type="journal article" date="2023" name="Elife">
        <title>Identification of key yeast species and microbe-microbe interactions impacting larval growth of Drosophila in the wild.</title>
        <authorList>
            <person name="Mure A."/>
            <person name="Sugiura Y."/>
            <person name="Maeda R."/>
            <person name="Honda K."/>
            <person name="Sakurai N."/>
            <person name="Takahashi Y."/>
            <person name="Watada M."/>
            <person name="Katoh T."/>
            <person name="Gotoh A."/>
            <person name="Gotoh Y."/>
            <person name="Taniguchi I."/>
            <person name="Nakamura K."/>
            <person name="Hayashi T."/>
            <person name="Katayama T."/>
            <person name="Uemura T."/>
            <person name="Hattori Y."/>
        </authorList>
    </citation>
    <scope>NUCLEOTIDE SEQUENCE [LARGE SCALE GENOMIC DNA]</scope>
    <source>
        <strain evidence="5 6">KH-74</strain>
    </source>
</reference>
<dbReference type="PANTHER" id="PTHR11227">
    <property type="entry name" value="WD-REPEAT PROTEIN INTERACTING WITH PHOSPHOINOSIDES WIPI -RELATED"/>
    <property type="match status" value="1"/>
</dbReference>
<dbReference type="GO" id="GO:0005737">
    <property type="term" value="C:cytoplasm"/>
    <property type="evidence" value="ECO:0007669"/>
    <property type="project" value="UniProtKB-ARBA"/>
</dbReference>
<feature type="compositionally biased region" description="Basic and acidic residues" evidence="4">
    <location>
        <begin position="434"/>
        <end position="455"/>
    </location>
</feature>
<gene>
    <name evidence="5" type="ORF">DAKH74_013920</name>
</gene>
<proteinExistence type="inferred from homology"/>
<protein>
    <submittedName>
        <fullName evidence="5">Phosphoinositide binding protein</fullName>
    </submittedName>
</protein>
<dbReference type="Proteomes" id="UP001377567">
    <property type="component" value="Unassembled WGS sequence"/>
</dbReference>
<keyword evidence="1" id="KW-0853">WD repeat</keyword>
<evidence type="ECO:0000313" key="6">
    <source>
        <dbReference type="Proteomes" id="UP001377567"/>
    </source>
</evidence>
<keyword evidence="6" id="KW-1185">Reference proteome</keyword>
<feature type="compositionally biased region" description="Polar residues" evidence="4">
    <location>
        <begin position="456"/>
        <end position="466"/>
    </location>
</feature>
<dbReference type="Pfam" id="PF21032">
    <property type="entry name" value="PROPPIN"/>
    <property type="match status" value="2"/>
</dbReference>
<evidence type="ECO:0000256" key="1">
    <source>
        <dbReference type="ARBA" id="ARBA00022574"/>
    </source>
</evidence>
<evidence type="ECO:0000313" key="5">
    <source>
        <dbReference type="EMBL" id="GMM54776.1"/>
    </source>
</evidence>
<evidence type="ECO:0000256" key="2">
    <source>
        <dbReference type="ARBA" id="ARBA00022737"/>
    </source>
</evidence>
<dbReference type="AlphaFoldDB" id="A0AAV5RVU6"/>
<feature type="compositionally biased region" description="Basic and acidic residues" evidence="4">
    <location>
        <begin position="192"/>
        <end position="202"/>
    </location>
</feature>
<evidence type="ECO:0000256" key="4">
    <source>
        <dbReference type="SAM" id="MobiDB-lite"/>
    </source>
</evidence>
<feature type="region of interest" description="Disordered" evidence="4">
    <location>
        <begin position="188"/>
        <end position="223"/>
    </location>
</feature>
<dbReference type="InterPro" id="IPR048720">
    <property type="entry name" value="PROPPIN"/>
</dbReference>
<dbReference type="SUPFAM" id="SSF50978">
    <property type="entry name" value="WD40 repeat-like"/>
    <property type="match status" value="1"/>
</dbReference>
<dbReference type="SMART" id="SM00320">
    <property type="entry name" value="WD40"/>
    <property type="match status" value="2"/>
</dbReference>
<sequence length="507" mass="54890">MSEDISFNQDGSCVCVVHPQGFSIMDTTTSAVSKLYNDKASAYSLARLYYNSSLVALVGLGEDPGFPPRELRLVDMKTGETKARVLFPTIVLNAVVNHDRLVVSLSTAIYVYNLTNMKLLQVIRNLHKVDGIIAVSNSLERNLLVYPTYSMRSCPARGSPVSAEEDLGTDTTDAAEAILQTREVSIDDDMDDTHSYDNRDNDNDYMEVSVTSPPPQDPSASLPEEQEVIKAGDIVLYDMSLMRPLAVIDAHQHALRTVALSSDGSLVATASRTGTIIRVFSTSTGHAMVRQFRRGSYRCRILRLQFSDDNRFLVVTSTSRTVHVFRVGGGVRDTKIGGARIAAEDRGAAPERSAPLSREGVARLLRGSRDATSRQWNKILGGGSGGQGSSAERHFAWCSLPGPSSNGQRGKCCAVSIGPAVHQDRTSDATAMSPREDNGKGKEDRASSDTIKNNDTESTGKNVTSSTRQTFLPVHIATGDGILYTFLLDPDAGGECALQSQMYLLGQ</sequence>
<comment type="similarity">
    <text evidence="3">Belongs to the WD repeat PROPPIN family.</text>
</comment>